<gene>
    <name evidence="2" type="ORF">Fot_35264</name>
</gene>
<feature type="region of interest" description="Disordered" evidence="1">
    <location>
        <begin position="97"/>
        <end position="122"/>
    </location>
</feature>
<accession>A0ABD1SL23</accession>
<evidence type="ECO:0000313" key="3">
    <source>
        <dbReference type="Proteomes" id="UP001604277"/>
    </source>
</evidence>
<reference evidence="3" key="1">
    <citation type="submission" date="2024-07" db="EMBL/GenBank/DDBJ databases">
        <title>Two chromosome-level genome assemblies of Korean endemic species Abeliophyllum distichum and Forsythia ovata (Oleaceae).</title>
        <authorList>
            <person name="Jang H."/>
        </authorList>
    </citation>
    <scope>NUCLEOTIDE SEQUENCE [LARGE SCALE GENOMIC DNA]</scope>
</reference>
<dbReference type="AlphaFoldDB" id="A0ABD1SL23"/>
<dbReference type="Proteomes" id="UP001604277">
    <property type="component" value="Unassembled WGS sequence"/>
</dbReference>
<keyword evidence="3" id="KW-1185">Reference proteome</keyword>
<organism evidence="2 3">
    <name type="scientific">Forsythia ovata</name>
    <dbReference type="NCBI Taxonomy" id="205694"/>
    <lineage>
        <taxon>Eukaryota</taxon>
        <taxon>Viridiplantae</taxon>
        <taxon>Streptophyta</taxon>
        <taxon>Embryophyta</taxon>
        <taxon>Tracheophyta</taxon>
        <taxon>Spermatophyta</taxon>
        <taxon>Magnoliopsida</taxon>
        <taxon>eudicotyledons</taxon>
        <taxon>Gunneridae</taxon>
        <taxon>Pentapetalae</taxon>
        <taxon>asterids</taxon>
        <taxon>lamiids</taxon>
        <taxon>Lamiales</taxon>
        <taxon>Oleaceae</taxon>
        <taxon>Forsythieae</taxon>
        <taxon>Forsythia</taxon>
    </lineage>
</organism>
<proteinExistence type="predicted"/>
<evidence type="ECO:0000256" key="1">
    <source>
        <dbReference type="SAM" id="MobiDB-lite"/>
    </source>
</evidence>
<comment type="caution">
    <text evidence="2">The sequence shown here is derived from an EMBL/GenBank/DDBJ whole genome shotgun (WGS) entry which is preliminary data.</text>
</comment>
<dbReference type="EMBL" id="JBFOLJ010000010">
    <property type="protein sequence ID" value="KAL2501416.1"/>
    <property type="molecule type" value="Genomic_DNA"/>
</dbReference>
<evidence type="ECO:0000313" key="2">
    <source>
        <dbReference type="EMBL" id="KAL2501416.1"/>
    </source>
</evidence>
<protein>
    <submittedName>
        <fullName evidence="2">Uncharacterized protein</fullName>
    </submittedName>
</protein>
<sequence>MAKYTFSKISIFSIDEEEDDDGNVSPSLESLVLDSGLVSIVTTSLPSDLAMDASSLFLPREPLLLLESIRWQCKEKVIVEDEGGTYRLKENVGDDGIMGDTKTAKRGGVLTPSPRGIEWTPP</sequence>
<name>A0ABD1SL23_9LAMI</name>